<dbReference type="EMBL" id="CP011494">
    <property type="protein sequence ID" value="AKO53614.1"/>
    <property type="molecule type" value="Genomic_DNA"/>
</dbReference>
<feature type="domain" description="Flagellar assembly protein T N-terminal" evidence="4">
    <location>
        <begin position="33"/>
        <end position="119"/>
    </location>
</feature>
<dbReference type="RefSeq" id="WP_048387540.1">
    <property type="nucleotide sequence ID" value="NZ_CP011494.1"/>
</dbReference>
<dbReference type="InterPro" id="IPR038180">
    <property type="entry name" value="FlgT_N_sf"/>
</dbReference>
<evidence type="ECO:0000313" key="6">
    <source>
        <dbReference type="Proteomes" id="UP000036406"/>
    </source>
</evidence>
<protein>
    <submittedName>
        <fullName evidence="5">Lipoprotein</fullName>
    </submittedName>
</protein>
<feature type="domain" description="Flagellar assembly protein T middle" evidence="3">
    <location>
        <begin position="126"/>
        <end position="282"/>
    </location>
</feature>
<dbReference type="InterPro" id="IPR032370">
    <property type="entry name" value="FlgT_N"/>
</dbReference>
<evidence type="ECO:0000259" key="2">
    <source>
        <dbReference type="Pfam" id="PF16538"/>
    </source>
</evidence>
<evidence type="ECO:0000256" key="1">
    <source>
        <dbReference type="SAM" id="SignalP"/>
    </source>
</evidence>
<feature type="chain" id="PRO_5005206047" evidence="1">
    <location>
        <begin position="32"/>
        <end position="409"/>
    </location>
</feature>
<gene>
    <name evidence="5" type="ORF">ABA45_15250</name>
</gene>
<feature type="signal peptide" evidence="1">
    <location>
        <begin position="1"/>
        <end position="31"/>
    </location>
</feature>
<evidence type="ECO:0000259" key="4">
    <source>
        <dbReference type="Pfam" id="PF16548"/>
    </source>
</evidence>
<dbReference type="Gene3D" id="3.40.50.10610">
    <property type="entry name" value="ABC-type transport auxiliary lipoprotein component"/>
    <property type="match status" value="1"/>
</dbReference>
<dbReference type="InterPro" id="IPR032386">
    <property type="entry name" value="FlgT_M"/>
</dbReference>
<dbReference type="PATRIC" id="fig|330734.3.peg.3210"/>
<dbReference type="InterPro" id="IPR032388">
    <property type="entry name" value="FlgT_C"/>
</dbReference>
<dbReference type="Pfam" id="PF16548">
    <property type="entry name" value="FlgT_N"/>
    <property type="match status" value="1"/>
</dbReference>
<keyword evidence="6" id="KW-1185">Reference proteome</keyword>
<dbReference type="KEGG" id="mpq:ABA45_15250"/>
<dbReference type="Gene3D" id="3.30.1660.40">
    <property type="entry name" value="FlgT, N-terminal domain"/>
    <property type="match status" value="1"/>
</dbReference>
<dbReference type="AlphaFoldDB" id="A0A0H4I3N7"/>
<organism evidence="5 6">
    <name type="scientific">Marinobacter psychrophilus</name>
    <dbReference type="NCBI Taxonomy" id="330734"/>
    <lineage>
        <taxon>Bacteria</taxon>
        <taxon>Pseudomonadati</taxon>
        <taxon>Pseudomonadota</taxon>
        <taxon>Gammaproteobacteria</taxon>
        <taxon>Pseudomonadales</taxon>
        <taxon>Marinobacteraceae</taxon>
        <taxon>Marinobacter</taxon>
    </lineage>
</organism>
<dbReference type="STRING" id="330734.ABA45_15250"/>
<dbReference type="Proteomes" id="UP000036406">
    <property type="component" value="Chromosome"/>
</dbReference>
<dbReference type="Pfam" id="PF16538">
    <property type="entry name" value="FlgT_C"/>
    <property type="match status" value="1"/>
</dbReference>
<sequence>MTAFYRRLKQRITISAACALALVLASQSLLAAVVEGVGHASIQNGDIESARAQARQAAMRDMALQYDARISNSDTIENGVLTNSRLRVTSNVGARNVQVVDEFRSGQLLRLTLRADMTSQQRSCGHGAASTLKKRVAITGFPLLYPDHARVGRLDDAGEMLPQQLQMRLREAGSVQILAATNLRMYGDLLNAPTAQQDDNRLTNVRQLARELGAQFVVSGVIRDLDVADPSAWNTSVLGKLKRSVGAVDQSRRFIADMVIYDGFSGAPVYQQRFSAREQWNAGLGSAKGFASAGFEQTDYGKAVAQVMDDMAKSVTDALNCQPFMTRINRVDGELATIESGATSGLRPSATLQVYRSAQHFEALDATPELTETGVNITLNNVHPEFASGKLSAHGGQTNIQQDDIAVVW</sequence>
<keyword evidence="5" id="KW-0449">Lipoprotein</keyword>
<evidence type="ECO:0000259" key="3">
    <source>
        <dbReference type="Pfam" id="PF16539"/>
    </source>
</evidence>
<keyword evidence="1" id="KW-0732">Signal</keyword>
<proteinExistence type="predicted"/>
<feature type="domain" description="Flagellar assembly protein T C-terminal" evidence="2">
    <location>
        <begin position="334"/>
        <end position="407"/>
    </location>
</feature>
<dbReference type="Pfam" id="PF16539">
    <property type="entry name" value="FlgT_M"/>
    <property type="match status" value="1"/>
</dbReference>
<accession>A0A0H4I3N7</accession>
<reference evidence="5 6" key="1">
    <citation type="submission" date="2015-05" db="EMBL/GenBank/DDBJ databases">
        <title>Complete genome of Marinobacter psychrophilus strain 20041T isolated from sea-ice of the Canadian Basin.</title>
        <authorList>
            <person name="Song L."/>
            <person name="Ren L."/>
            <person name="Yu Y."/>
            <person name="Wang X."/>
        </authorList>
    </citation>
    <scope>NUCLEOTIDE SEQUENCE [LARGE SCALE GENOMIC DNA]</scope>
    <source>
        <strain evidence="5 6">20041</strain>
    </source>
</reference>
<dbReference type="Gene3D" id="2.40.10.410">
    <property type="entry name" value="FlgT, C-terminal domain"/>
    <property type="match status" value="1"/>
</dbReference>
<evidence type="ECO:0000313" key="5">
    <source>
        <dbReference type="EMBL" id="AKO53614.1"/>
    </source>
</evidence>
<name>A0A0H4I3N7_9GAMM</name>
<dbReference type="InterPro" id="IPR038165">
    <property type="entry name" value="FlgT_C_sf"/>
</dbReference>